<dbReference type="InterPro" id="IPR049349">
    <property type="entry name" value="DUF2264_N"/>
</dbReference>
<keyword evidence="4" id="KW-1185">Reference proteome</keyword>
<comment type="caution">
    <text evidence="3">The sequence shown here is derived from an EMBL/GenBank/DDBJ whole genome shotgun (WGS) entry which is preliminary data.</text>
</comment>
<sequence>MPALPGFSDNPFRTRADLARAAVALLKPLEPYKSDQKARIKLATNTAAGFDQASAELEGFARPLWVVADLLRATNPEEVPGLDLSSWPAGIIAGTDPESPEYWGDLDDVDQRMVEMESIAFALLTSPAALLASCDETAKARLRTWLRQINDKKMPQNNWRWFRVFANLALVRALGVEMGAVRDVMDADFELLDTFYLGEGWSSDGLWGHERKQADYYSGSFAMQFAQLLYVRFAAAAEDEERVARYKQQAQEFASGYWRYFDANGAAIPFGRSLTYRFAFAAFWAAAAAAGIRLPSPLQDVGTIKGLLLRHLRWWSAQPDMFNVDGTLNVGFLYPNMYLSEDYNSPQSVYWCLKSFVVLGLDEKHVFWTSEELPHPLDGVGLEAPRPGGLDKVAVVWPPRQIVCSTREHHFLLSSGQMTKRGFKAREAKYGKFAYSSAFGFSVPAGNLLSQMAPDSTLCASNDGGDSWKTRWEPTDVRIEEISIVERDDASCRVPSIVSVWRPWGYLDLSIETTLIPVMEHFPGWHVRVHKVVWSAAKGSPSWIEDIQLVDTGFAIDAHTPKGNFLPKKETNSIVGLGYLEDKSSVLVSSRAGASGIVDLDVGMSGAGAGAGRWGGSKSHGKAFVLRADPNTNLMAQRAFIPAVEHNFNGNQLSKSFSGQPDTVYLASGIYATTSPGARLSTTEGWSCVPRVEVDEKGVVRILASGTA</sequence>
<dbReference type="InterPro" id="IPR016624">
    <property type="entry name" value="UCP014753"/>
</dbReference>
<reference evidence="3 4" key="1">
    <citation type="submission" date="2018-12" db="EMBL/GenBank/DDBJ databases">
        <title>Genome sequence and assembly of Colletotrichum trifolii.</title>
        <authorList>
            <person name="Gan P."/>
            <person name="Shirasu K."/>
        </authorList>
    </citation>
    <scope>NUCLEOTIDE SEQUENCE [LARGE SCALE GENOMIC DNA]</scope>
    <source>
        <strain evidence="3 4">543-2</strain>
    </source>
</reference>
<feature type="domain" description="DUF2264" evidence="2">
    <location>
        <begin position="393"/>
        <end position="692"/>
    </location>
</feature>
<protein>
    <recommendedName>
        <fullName evidence="5">DUF2264 domain-containing protein</fullName>
    </recommendedName>
</protein>
<dbReference type="Pfam" id="PF10022">
    <property type="entry name" value="DUF2264"/>
    <property type="match status" value="1"/>
</dbReference>
<evidence type="ECO:0000313" key="3">
    <source>
        <dbReference type="EMBL" id="TDZ37111.1"/>
    </source>
</evidence>
<dbReference type="PANTHER" id="PTHR35339">
    <property type="entry name" value="LINALOOL DEHYDRATASE_ISOMERASE DOMAIN-CONTAINING PROTEIN"/>
    <property type="match status" value="1"/>
</dbReference>
<dbReference type="EMBL" id="RYZW01000241">
    <property type="protein sequence ID" value="TDZ37111.1"/>
    <property type="molecule type" value="Genomic_DNA"/>
</dbReference>
<proteinExistence type="predicted"/>
<feature type="domain" description="DUF2264" evidence="1">
    <location>
        <begin position="14"/>
        <end position="374"/>
    </location>
</feature>
<dbReference type="PIRSF" id="PIRSF014753">
    <property type="entry name" value="UCP014753"/>
    <property type="match status" value="1"/>
</dbReference>
<dbReference type="PANTHER" id="PTHR35339:SF2">
    <property type="entry name" value="DUF2264 DOMAIN-CONTAINING PROTEIN-RELATED"/>
    <property type="match status" value="1"/>
</dbReference>
<organism evidence="3 4">
    <name type="scientific">Colletotrichum trifolii</name>
    <dbReference type="NCBI Taxonomy" id="5466"/>
    <lineage>
        <taxon>Eukaryota</taxon>
        <taxon>Fungi</taxon>
        <taxon>Dikarya</taxon>
        <taxon>Ascomycota</taxon>
        <taxon>Pezizomycotina</taxon>
        <taxon>Sordariomycetes</taxon>
        <taxon>Hypocreomycetidae</taxon>
        <taxon>Glomerellales</taxon>
        <taxon>Glomerellaceae</taxon>
        <taxon>Colletotrichum</taxon>
        <taxon>Colletotrichum orbiculare species complex</taxon>
    </lineage>
</organism>
<gene>
    <name evidence="3" type="ORF">CTRI78_v011174</name>
</gene>
<evidence type="ECO:0000313" key="4">
    <source>
        <dbReference type="Proteomes" id="UP000295703"/>
    </source>
</evidence>
<name>A0A4R8QEA5_COLTR</name>
<dbReference type="AlphaFoldDB" id="A0A4R8QEA5"/>
<dbReference type="Pfam" id="PF20938">
    <property type="entry name" value="DUF2264_C"/>
    <property type="match status" value="1"/>
</dbReference>
<dbReference type="InterPro" id="IPR049237">
    <property type="entry name" value="DUF2264_C"/>
</dbReference>
<accession>A0A4R8QEA5</accession>
<dbReference type="Proteomes" id="UP000295703">
    <property type="component" value="Unassembled WGS sequence"/>
</dbReference>
<evidence type="ECO:0008006" key="5">
    <source>
        <dbReference type="Google" id="ProtNLM"/>
    </source>
</evidence>
<evidence type="ECO:0000259" key="1">
    <source>
        <dbReference type="Pfam" id="PF10022"/>
    </source>
</evidence>
<evidence type="ECO:0000259" key="2">
    <source>
        <dbReference type="Pfam" id="PF20938"/>
    </source>
</evidence>